<dbReference type="Proteomes" id="UP000285060">
    <property type="component" value="Unassembled WGS sequence"/>
</dbReference>
<evidence type="ECO:0000256" key="2">
    <source>
        <dbReference type="SAM" id="SignalP"/>
    </source>
</evidence>
<dbReference type="EMBL" id="QUSY01000037">
    <property type="protein sequence ID" value="RHY34268.1"/>
    <property type="molecule type" value="Genomic_DNA"/>
</dbReference>
<comment type="caution">
    <text evidence="3">The sequence shown here is derived from an EMBL/GenBank/DDBJ whole genome shotgun (WGS) entry which is preliminary data.</text>
</comment>
<organism evidence="3 4">
    <name type="scientific">Aphanomyces invadans</name>
    <dbReference type="NCBI Taxonomy" id="157072"/>
    <lineage>
        <taxon>Eukaryota</taxon>
        <taxon>Sar</taxon>
        <taxon>Stramenopiles</taxon>
        <taxon>Oomycota</taxon>
        <taxon>Saprolegniomycetes</taxon>
        <taxon>Saprolegniales</taxon>
        <taxon>Verrucalvaceae</taxon>
        <taxon>Aphanomyces</taxon>
    </lineage>
</organism>
<proteinExistence type="predicted"/>
<feature type="region of interest" description="Disordered" evidence="1">
    <location>
        <begin position="219"/>
        <end position="247"/>
    </location>
</feature>
<dbReference type="VEuPathDB" id="FungiDB:H310_00998"/>
<gene>
    <name evidence="3" type="ORF">DYB32_001063</name>
</gene>
<protein>
    <recommendedName>
        <fullName evidence="5">RxLR effector protein</fullName>
    </recommendedName>
</protein>
<sequence>MKSSCYSILVFCAAHLAAARYLRNQIANVKSPLDVRSVASAPVDDEDGGVSWSNFHVLNEHQGADFDSSLADDVVNVDAVDSRIDGSAAEERAEDAFVGNEVDGEEIEDLVDSTLISAAQVPVAGGESDLDTLLDENDTFVGLEKQVHDAIQDDEEDDLFNSGALLESTPTAQTDQVVTSEFEPMDTDGDAEIDAIVDDGFQGDPTFDNEDDDEKQVLVGKDGDVQVDPFPDGVDPTDSSEMDGFEV</sequence>
<name>A0A3R6VSZ7_9STRA</name>
<evidence type="ECO:0000313" key="3">
    <source>
        <dbReference type="EMBL" id="RHY34268.1"/>
    </source>
</evidence>
<evidence type="ECO:0000313" key="4">
    <source>
        <dbReference type="Proteomes" id="UP000285060"/>
    </source>
</evidence>
<reference evidence="3 4" key="1">
    <citation type="submission" date="2018-08" db="EMBL/GenBank/DDBJ databases">
        <title>Aphanomyces genome sequencing and annotation.</title>
        <authorList>
            <person name="Minardi D."/>
            <person name="Oidtmann B."/>
            <person name="Van Der Giezen M."/>
            <person name="Studholme D.J."/>
        </authorList>
    </citation>
    <scope>NUCLEOTIDE SEQUENCE [LARGE SCALE GENOMIC DNA]</scope>
    <source>
        <strain evidence="3 4">NJM0002</strain>
    </source>
</reference>
<evidence type="ECO:0000256" key="1">
    <source>
        <dbReference type="SAM" id="MobiDB-lite"/>
    </source>
</evidence>
<feature type="chain" id="PRO_5018684223" description="RxLR effector protein" evidence="2">
    <location>
        <begin position="20"/>
        <end position="247"/>
    </location>
</feature>
<accession>A0A3R6VSZ7</accession>
<feature type="compositionally biased region" description="Acidic residues" evidence="1">
    <location>
        <begin position="238"/>
        <end position="247"/>
    </location>
</feature>
<dbReference type="AlphaFoldDB" id="A0A3R6VSZ7"/>
<feature type="signal peptide" evidence="2">
    <location>
        <begin position="1"/>
        <end position="19"/>
    </location>
</feature>
<keyword evidence="2" id="KW-0732">Signal</keyword>
<keyword evidence="4" id="KW-1185">Reference proteome</keyword>
<evidence type="ECO:0008006" key="5">
    <source>
        <dbReference type="Google" id="ProtNLM"/>
    </source>
</evidence>